<evidence type="ECO:0000313" key="2">
    <source>
        <dbReference type="EMBL" id="KAF2686437.1"/>
    </source>
</evidence>
<dbReference type="Pfam" id="PF06985">
    <property type="entry name" value="HET"/>
    <property type="match status" value="1"/>
</dbReference>
<dbReference type="OrthoDB" id="5386682at2759"/>
<dbReference type="InterPro" id="IPR052895">
    <property type="entry name" value="HetReg/Transcr_Mod"/>
</dbReference>
<dbReference type="EMBL" id="MU005577">
    <property type="protein sequence ID" value="KAF2686437.1"/>
    <property type="molecule type" value="Genomic_DNA"/>
</dbReference>
<keyword evidence="3" id="KW-1185">Reference proteome</keyword>
<dbReference type="InterPro" id="IPR010730">
    <property type="entry name" value="HET"/>
</dbReference>
<protein>
    <submittedName>
        <fullName evidence="2">HET-domain-containing protein</fullName>
    </submittedName>
</protein>
<evidence type="ECO:0000313" key="3">
    <source>
        <dbReference type="Proteomes" id="UP000799291"/>
    </source>
</evidence>
<dbReference type="PANTHER" id="PTHR24148:SF73">
    <property type="entry name" value="HET DOMAIN PROTEIN (AFU_ORTHOLOGUE AFUA_8G01020)"/>
    <property type="match status" value="1"/>
</dbReference>
<reference evidence="2" key="1">
    <citation type="journal article" date="2020" name="Stud. Mycol.">
        <title>101 Dothideomycetes genomes: a test case for predicting lifestyles and emergence of pathogens.</title>
        <authorList>
            <person name="Haridas S."/>
            <person name="Albert R."/>
            <person name="Binder M."/>
            <person name="Bloem J."/>
            <person name="Labutti K."/>
            <person name="Salamov A."/>
            <person name="Andreopoulos B."/>
            <person name="Baker S."/>
            <person name="Barry K."/>
            <person name="Bills G."/>
            <person name="Bluhm B."/>
            <person name="Cannon C."/>
            <person name="Castanera R."/>
            <person name="Culley D."/>
            <person name="Daum C."/>
            <person name="Ezra D."/>
            <person name="Gonzalez J."/>
            <person name="Henrissat B."/>
            <person name="Kuo A."/>
            <person name="Liang C."/>
            <person name="Lipzen A."/>
            <person name="Lutzoni F."/>
            <person name="Magnuson J."/>
            <person name="Mondo S."/>
            <person name="Nolan M."/>
            <person name="Ohm R."/>
            <person name="Pangilinan J."/>
            <person name="Park H.-J."/>
            <person name="Ramirez L."/>
            <person name="Alfaro M."/>
            <person name="Sun H."/>
            <person name="Tritt A."/>
            <person name="Yoshinaga Y."/>
            <person name="Zwiers L.-H."/>
            <person name="Turgeon B."/>
            <person name="Goodwin S."/>
            <person name="Spatafora J."/>
            <person name="Crous P."/>
            <person name="Grigoriev I."/>
        </authorList>
    </citation>
    <scope>NUCLEOTIDE SEQUENCE</scope>
    <source>
        <strain evidence="2">CBS 122367</strain>
    </source>
</reference>
<dbReference type="Proteomes" id="UP000799291">
    <property type="component" value="Unassembled WGS sequence"/>
</dbReference>
<sequence length="489" mass="56075">MEPPRYIYESLDDEATSIRLIEVLPPSPDDRIRICMRQVHTPAEYCCLSYMWGDASRDEEILVNGQPVKVRRNLYAFLRRAQRQYPEMPLWIDALCINQDDNTERSHQVQRMGDIYSGAEAVLIWLEVEEELDYVFDFCMEVASAPSDGFSKEAYYMLRQNEALYADLFARLVANEYWRRTWVAQEILLARRLILVNGARHGMPWRCLTSGYDFASRYGHERTGSFDIRAVWRGSMIEFFNRQRNFRSHLNIGHQKQRPRQRISRLWDLLSQLGGSRCGDQRDRIYGLLSLVEGGDTFTVDYNEDVCSLFWRAGEYFQTWTNYGAVLRLSQTLGLTASKLRQHLDSDVPQVRPHLTVVAENVYPPRQMGTGTSAPTVHCIRCWRHWTAFTANDTVVCLAKSFESRRRRPHALLTPRNGGFAVFLSLADLNPKLSHQSPLQWDIDAGMLDGSLEGGVGGKCSIRIGHKLLIPEQFVLTVLAHVEASGDGG</sequence>
<proteinExistence type="predicted"/>
<name>A0A6G1J7C4_9PLEO</name>
<dbReference type="AlphaFoldDB" id="A0A6G1J7C4"/>
<organism evidence="2 3">
    <name type="scientific">Lentithecium fluviatile CBS 122367</name>
    <dbReference type="NCBI Taxonomy" id="1168545"/>
    <lineage>
        <taxon>Eukaryota</taxon>
        <taxon>Fungi</taxon>
        <taxon>Dikarya</taxon>
        <taxon>Ascomycota</taxon>
        <taxon>Pezizomycotina</taxon>
        <taxon>Dothideomycetes</taxon>
        <taxon>Pleosporomycetidae</taxon>
        <taxon>Pleosporales</taxon>
        <taxon>Massarineae</taxon>
        <taxon>Lentitheciaceae</taxon>
        <taxon>Lentithecium</taxon>
    </lineage>
</organism>
<evidence type="ECO:0000259" key="1">
    <source>
        <dbReference type="Pfam" id="PF06985"/>
    </source>
</evidence>
<dbReference type="PANTHER" id="PTHR24148">
    <property type="entry name" value="ANKYRIN REPEAT DOMAIN-CONTAINING PROTEIN 39 HOMOLOG-RELATED"/>
    <property type="match status" value="1"/>
</dbReference>
<gene>
    <name evidence="2" type="ORF">K458DRAFT_416721</name>
</gene>
<accession>A0A6G1J7C4</accession>
<feature type="domain" description="Heterokaryon incompatibility" evidence="1">
    <location>
        <begin position="45"/>
        <end position="186"/>
    </location>
</feature>